<proteinExistence type="predicted"/>
<comment type="caution">
    <text evidence="2">The sequence shown here is derived from an EMBL/GenBank/DDBJ whole genome shotgun (WGS) entry which is preliminary data.</text>
</comment>
<dbReference type="InterPro" id="IPR009003">
    <property type="entry name" value="Peptidase_S1_PA"/>
</dbReference>
<dbReference type="Pfam" id="PF00089">
    <property type="entry name" value="Trypsin"/>
    <property type="match status" value="1"/>
</dbReference>
<sequence>VALLEKRLDMDSHFCDGVLITRLHILTSGNCLSTSYQGHEDRRIENIFAAISPDPNGYGLVSYPIRSYEYPRNTQYQAALLMVPRDPVPLGKNIRLLCLPPSIHFQLPNNSTTIVTWKKDKKGKTLQMNIKT</sequence>
<dbReference type="SUPFAM" id="SSF50494">
    <property type="entry name" value="Trypsin-like serine proteases"/>
    <property type="match status" value="1"/>
</dbReference>
<dbReference type="Proteomes" id="UP000887013">
    <property type="component" value="Unassembled WGS sequence"/>
</dbReference>
<gene>
    <name evidence="2" type="ORF">NPIL_376791</name>
</gene>
<feature type="non-terminal residue" evidence="2">
    <location>
        <position position="1"/>
    </location>
</feature>
<dbReference type="GO" id="GO:0006508">
    <property type="term" value="P:proteolysis"/>
    <property type="evidence" value="ECO:0007669"/>
    <property type="project" value="InterPro"/>
</dbReference>
<dbReference type="EMBL" id="BMAW01001708">
    <property type="protein sequence ID" value="GFS75150.1"/>
    <property type="molecule type" value="Genomic_DNA"/>
</dbReference>
<evidence type="ECO:0000313" key="2">
    <source>
        <dbReference type="EMBL" id="GFS75150.1"/>
    </source>
</evidence>
<dbReference type="InterPro" id="IPR043504">
    <property type="entry name" value="Peptidase_S1_PA_chymotrypsin"/>
</dbReference>
<dbReference type="GO" id="GO:0004252">
    <property type="term" value="F:serine-type endopeptidase activity"/>
    <property type="evidence" value="ECO:0007669"/>
    <property type="project" value="InterPro"/>
</dbReference>
<keyword evidence="3" id="KW-1185">Reference proteome</keyword>
<dbReference type="AlphaFoldDB" id="A0A8X6T220"/>
<dbReference type="Gene3D" id="2.40.10.10">
    <property type="entry name" value="Trypsin-like serine proteases"/>
    <property type="match status" value="1"/>
</dbReference>
<accession>A0A8X6T220</accession>
<protein>
    <recommendedName>
        <fullName evidence="1">Peptidase S1 domain-containing protein</fullName>
    </recommendedName>
</protein>
<feature type="domain" description="Peptidase S1" evidence="1">
    <location>
        <begin position="11"/>
        <end position="127"/>
    </location>
</feature>
<evidence type="ECO:0000313" key="3">
    <source>
        <dbReference type="Proteomes" id="UP000887013"/>
    </source>
</evidence>
<reference evidence="2" key="1">
    <citation type="submission" date="2020-08" db="EMBL/GenBank/DDBJ databases">
        <title>Multicomponent nature underlies the extraordinary mechanical properties of spider dragline silk.</title>
        <authorList>
            <person name="Kono N."/>
            <person name="Nakamura H."/>
            <person name="Mori M."/>
            <person name="Yoshida Y."/>
            <person name="Ohtoshi R."/>
            <person name="Malay A.D."/>
            <person name="Moran D.A.P."/>
            <person name="Tomita M."/>
            <person name="Numata K."/>
            <person name="Arakawa K."/>
        </authorList>
    </citation>
    <scope>NUCLEOTIDE SEQUENCE</scope>
</reference>
<organism evidence="2 3">
    <name type="scientific">Nephila pilipes</name>
    <name type="common">Giant wood spider</name>
    <name type="synonym">Nephila maculata</name>
    <dbReference type="NCBI Taxonomy" id="299642"/>
    <lineage>
        <taxon>Eukaryota</taxon>
        <taxon>Metazoa</taxon>
        <taxon>Ecdysozoa</taxon>
        <taxon>Arthropoda</taxon>
        <taxon>Chelicerata</taxon>
        <taxon>Arachnida</taxon>
        <taxon>Araneae</taxon>
        <taxon>Araneomorphae</taxon>
        <taxon>Entelegynae</taxon>
        <taxon>Araneoidea</taxon>
        <taxon>Nephilidae</taxon>
        <taxon>Nephila</taxon>
    </lineage>
</organism>
<evidence type="ECO:0000259" key="1">
    <source>
        <dbReference type="Pfam" id="PF00089"/>
    </source>
</evidence>
<name>A0A8X6T220_NEPPI</name>
<dbReference type="InterPro" id="IPR001254">
    <property type="entry name" value="Trypsin_dom"/>
</dbReference>